<keyword evidence="1" id="KW-0378">Hydrolase</keyword>
<gene>
    <name evidence="2" type="ORF">HNQ92_002251</name>
</gene>
<dbReference type="InterPro" id="IPR029018">
    <property type="entry name" value="Hex-like_dom2"/>
</dbReference>
<dbReference type="RefSeq" id="WP_184174073.1">
    <property type="nucleotide sequence ID" value="NZ_JACHGF010000003.1"/>
</dbReference>
<dbReference type="GO" id="GO:0016787">
    <property type="term" value="F:hydrolase activity"/>
    <property type="evidence" value="ECO:0007669"/>
    <property type="project" value="UniProtKB-KW"/>
</dbReference>
<organism evidence="2 3">
    <name type="scientific">Rhabdobacter roseus</name>
    <dbReference type="NCBI Taxonomy" id="1655419"/>
    <lineage>
        <taxon>Bacteria</taxon>
        <taxon>Pseudomonadati</taxon>
        <taxon>Bacteroidota</taxon>
        <taxon>Cytophagia</taxon>
        <taxon>Cytophagales</taxon>
        <taxon>Cytophagaceae</taxon>
        <taxon>Rhabdobacter</taxon>
    </lineage>
</organism>
<evidence type="ECO:0008006" key="4">
    <source>
        <dbReference type="Google" id="ProtNLM"/>
    </source>
</evidence>
<dbReference type="Gene3D" id="3.30.379.10">
    <property type="entry name" value="Chitobiase/beta-hexosaminidase domain 2-like"/>
    <property type="match status" value="1"/>
</dbReference>
<sequence length="786" mass="89862">MTNAFFRLIRKRVLTLGMLLGLLLPGTLWAQPQELKGAAVLVAPSVPAPMRETAPKVLREEIARRTGQTLPLATSWPKGAVIVLALASDREVLGVPVPVAREEQTVTLIKEEGYRVVSEPYGKSTRIWVLGVDARGVLFGTGWLLRHLHMTRAQFQLDQPVDVASAPAYPIRGHQLGYRNTANSYDAWTVAQYEQYIRELAIFGTNAIENIPLNDDDPSVHLKLRPAEMNIKMSEICRAYDLDYWVWTPVTIDLVDADKRAEELKIHEKFYRETPKLDHIFVPGGDPGHNHPREVLPFLKDLHASLIKYHPKAKIWLSLQGFNVEQVDYFYRYLTIFEPTWLQGVVSGPSSPPMSDTRYRLPIRYQHRQYPDITHTVRCEFPMEKWDQAYALTLGREPVNPRPYGFAQIHATWAPYTDGFVSYSDGCHDDLNKVLWNLRGWNPEQDVREILQEYSGFFFGKEAASAAADGIAALEQNWKGPLAENGGVESTLFFWKNLESKYPALKTNWRWQMLLLRAYYDAYTRRRLIYEQELEKQANAVLARVDRLGAEPAMNTALALVEKADKFNVAPDLREKIEVLCEELFQSIGLQTSVPKHHARGYERGCVLDFVDYPLNNRWWLADEFAKIKALPTAEEQRTSLHQLSTWENPGPGSYYDDVSNVSKGTRVSTTSNDATDVAWWNNGFSRARLSSQLFQKSPVLHYDNLQPGARYKIRVVGYGEALLRVDGHRLSPVVYNREADAVKEWIVPLSLTQDGRITVTFDGPEESHLNWREQSRISDVWLLRQ</sequence>
<evidence type="ECO:0000313" key="2">
    <source>
        <dbReference type="EMBL" id="MBB5284108.1"/>
    </source>
</evidence>
<dbReference type="SUPFAM" id="SSF55545">
    <property type="entry name" value="beta-N-acetylhexosaminidase-like domain"/>
    <property type="match status" value="1"/>
</dbReference>
<protein>
    <recommendedName>
        <fullName evidence="4">Alpha glucuronidase N-terminal domain-containing protein</fullName>
    </recommendedName>
</protein>
<accession>A0A840TVG6</accession>
<dbReference type="EMBL" id="JACHGF010000003">
    <property type="protein sequence ID" value="MBB5284108.1"/>
    <property type="molecule type" value="Genomic_DNA"/>
</dbReference>
<evidence type="ECO:0000256" key="1">
    <source>
        <dbReference type="ARBA" id="ARBA00022801"/>
    </source>
</evidence>
<dbReference type="Proteomes" id="UP000557307">
    <property type="component" value="Unassembled WGS sequence"/>
</dbReference>
<reference evidence="2 3" key="1">
    <citation type="submission" date="2020-08" db="EMBL/GenBank/DDBJ databases">
        <title>Genomic Encyclopedia of Type Strains, Phase IV (KMG-IV): sequencing the most valuable type-strain genomes for metagenomic binning, comparative biology and taxonomic classification.</title>
        <authorList>
            <person name="Goeker M."/>
        </authorList>
    </citation>
    <scope>NUCLEOTIDE SEQUENCE [LARGE SCALE GENOMIC DNA]</scope>
    <source>
        <strain evidence="2 3">DSM 105074</strain>
    </source>
</reference>
<proteinExistence type="predicted"/>
<comment type="caution">
    <text evidence="2">The sequence shown here is derived from an EMBL/GenBank/DDBJ whole genome shotgun (WGS) entry which is preliminary data.</text>
</comment>
<keyword evidence="3" id="KW-1185">Reference proteome</keyword>
<evidence type="ECO:0000313" key="3">
    <source>
        <dbReference type="Proteomes" id="UP000557307"/>
    </source>
</evidence>
<dbReference type="AlphaFoldDB" id="A0A840TVG6"/>
<name>A0A840TVG6_9BACT</name>
<dbReference type="GO" id="GO:0005975">
    <property type="term" value="P:carbohydrate metabolic process"/>
    <property type="evidence" value="ECO:0007669"/>
    <property type="project" value="UniProtKB-ARBA"/>
</dbReference>